<keyword evidence="6 16" id="KW-0132">Cell division</keyword>
<evidence type="ECO:0000256" key="13">
    <source>
        <dbReference type="ARBA" id="ARBA00023306"/>
    </source>
</evidence>
<dbReference type="InterPro" id="IPR006094">
    <property type="entry name" value="Oxid_FAD_bind_N"/>
</dbReference>
<sequence length="297" mass="32723">MNKKILSENCNLSNYTTIKVGGVAEYFAEPRSIEEFSYLIKWSTLNNHKCQIIGAGSNLLINNIFIKGLVICTKKMKSLRIEPYSGIVEAEAGVMLPTLSNSLAKNGLQGGEWAIGIPGTLGGAIYMNAGTGDLSLAKNLISVKVINNKTLETLEIEKKDINFEYRFSSFQSNNLAIISSKLHFEPNGNLAKLIQKTKNNLKLKTAAQPYHLPSFGSVFKNPENSYAAKLIDDMGLKGFKIGGAEISTMHSNFIINNSSASSKDIYELITVIQQKVLQNKGIYLQPEVRMIGFDYPN</sequence>
<name>Q31DG3_PROM9</name>
<evidence type="ECO:0000256" key="15">
    <source>
        <dbReference type="ARBA" id="ARBA00048914"/>
    </source>
</evidence>
<dbReference type="NCBIfam" id="NF010480">
    <property type="entry name" value="PRK13905.1"/>
    <property type="match status" value="1"/>
</dbReference>
<dbReference type="GO" id="GO:0051301">
    <property type="term" value="P:cell division"/>
    <property type="evidence" value="ECO:0007669"/>
    <property type="project" value="UniProtKB-KW"/>
</dbReference>
<dbReference type="Pfam" id="PF02873">
    <property type="entry name" value="MurB_C"/>
    <property type="match status" value="1"/>
</dbReference>
<evidence type="ECO:0000256" key="2">
    <source>
        <dbReference type="ARBA" id="ARBA00003921"/>
    </source>
</evidence>
<comment type="cofactor">
    <cofactor evidence="1 16">
        <name>FAD</name>
        <dbReference type="ChEBI" id="CHEBI:57692"/>
    </cofactor>
</comment>
<dbReference type="KEGG" id="pmi:PMT9312_0021"/>
<dbReference type="InterPro" id="IPR016166">
    <property type="entry name" value="FAD-bd_PCMH"/>
</dbReference>
<dbReference type="GO" id="GO:0008762">
    <property type="term" value="F:UDP-N-acetylmuramate dehydrogenase activity"/>
    <property type="evidence" value="ECO:0007669"/>
    <property type="project" value="UniProtKB-UniRule"/>
</dbReference>
<dbReference type="GO" id="GO:0071949">
    <property type="term" value="F:FAD binding"/>
    <property type="evidence" value="ECO:0007669"/>
    <property type="project" value="InterPro"/>
</dbReference>
<evidence type="ECO:0000256" key="12">
    <source>
        <dbReference type="ARBA" id="ARBA00023002"/>
    </source>
</evidence>
<evidence type="ECO:0000313" key="18">
    <source>
        <dbReference type="EMBL" id="ABB49082.1"/>
    </source>
</evidence>
<evidence type="ECO:0000256" key="9">
    <source>
        <dbReference type="ARBA" id="ARBA00022857"/>
    </source>
</evidence>
<evidence type="ECO:0000256" key="11">
    <source>
        <dbReference type="ARBA" id="ARBA00022984"/>
    </source>
</evidence>
<keyword evidence="8 16" id="KW-0274">FAD</keyword>
<dbReference type="Pfam" id="PF01565">
    <property type="entry name" value="FAD_binding_4"/>
    <property type="match status" value="1"/>
</dbReference>
<evidence type="ECO:0000256" key="1">
    <source>
        <dbReference type="ARBA" id="ARBA00001974"/>
    </source>
</evidence>
<dbReference type="NCBIfam" id="TIGR00179">
    <property type="entry name" value="murB"/>
    <property type="match status" value="1"/>
</dbReference>
<comment type="catalytic activity">
    <reaction evidence="15 16">
        <text>UDP-N-acetyl-alpha-D-muramate + NADP(+) = UDP-N-acetyl-3-O-(1-carboxyvinyl)-alpha-D-glucosamine + NADPH + H(+)</text>
        <dbReference type="Rhea" id="RHEA:12248"/>
        <dbReference type="ChEBI" id="CHEBI:15378"/>
        <dbReference type="ChEBI" id="CHEBI:57783"/>
        <dbReference type="ChEBI" id="CHEBI:58349"/>
        <dbReference type="ChEBI" id="CHEBI:68483"/>
        <dbReference type="ChEBI" id="CHEBI:70757"/>
        <dbReference type="EC" id="1.3.1.98"/>
    </reaction>
</comment>
<keyword evidence="7 16" id="KW-0285">Flavoprotein</keyword>
<accession>Q31DG3</accession>
<keyword evidence="9 16" id="KW-0521">NADP</keyword>
<dbReference type="Gene3D" id="3.90.78.10">
    <property type="entry name" value="UDP-N-acetylenolpyruvoylglucosamine reductase, C-terminal domain"/>
    <property type="match status" value="1"/>
</dbReference>
<dbReference type="InterPro" id="IPR016167">
    <property type="entry name" value="FAD-bd_PCMH_sub1"/>
</dbReference>
<evidence type="ECO:0000256" key="14">
    <source>
        <dbReference type="ARBA" id="ARBA00023316"/>
    </source>
</evidence>
<dbReference type="STRING" id="74546.PMT9312_0021"/>
<dbReference type="GO" id="GO:0008360">
    <property type="term" value="P:regulation of cell shape"/>
    <property type="evidence" value="ECO:0007669"/>
    <property type="project" value="UniProtKB-KW"/>
</dbReference>
<dbReference type="GO" id="GO:0005829">
    <property type="term" value="C:cytosol"/>
    <property type="evidence" value="ECO:0007669"/>
    <property type="project" value="TreeGrafter"/>
</dbReference>
<comment type="similarity">
    <text evidence="16">Belongs to the MurB family.</text>
</comment>
<dbReference type="GO" id="GO:0009252">
    <property type="term" value="P:peptidoglycan biosynthetic process"/>
    <property type="evidence" value="ECO:0007669"/>
    <property type="project" value="UniProtKB-UniRule"/>
</dbReference>
<evidence type="ECO:0000256" key="4">
    <source>
        <dbReference type="ARBA" id="ARBA00004752"/>
    </source>
</evidence>
<dbReference type="OrthoDB" id="9804753at2"/>
<protein>
    <recommendedName>
        <fullName evidence="16">UDP-N-acetylenolpyruvoylglucosamine reductase</fullName>
        <ecNumber evidence="16">1.3.1.98</ecNumber>
    </recommendedName>
    <alternativeName>
        <fullName evidence="16">UDP-N-acetylmuramate dehydrogenase</fullName>
    </alternativeName>
</protein>
<dbReference type="EMBL" id="CP000111">
    <property type="protein sequence ID" value="ABB49082.1"/>
    <property type="molecule type" value="Genomic_DNA"/>
</dbReference>
<evidence type="ECO:0000259" key="17">
    <source>
        <dbReference type="PROSITE" id="PS51387"/>
    </source>
</evidence>
<keyword evidence="12 16" id="KW-0560">Oxidoreductase</keyword>
<keyword evidence="14 16" id="KW-0961">Cell wall biogenesis/degradation</keyword>
<dbReference type="GO" id="GO:0071555">
    <property type="term" value="P:cell wall organization"/>
    <property type="evidence" value="ECO:0007669"/>
    <property type="project" value="UniProtKB-KW"/>
</dbReference>
<evidence type="ECO:0000256" key="16">
    <source>
        <dbReference type="HAMAP-Rule" id="MF_00037"/>
    </source>
</evidence>
<dbReference type="InterPro" id="IPR036635">
    <property type="entry name" value="MurB_C_sf"/>
</dbReference>
<feature type="active site" description="Proton donor" evidence="16">
    <location>
        <position position="217"/>
    </location>
</feature>
<evidence type="ECO:0000256" key="3">
    <source>
        <dbReference type="ARBA" id="ARBA00004496"/>
    </source>
</evidence>
<feature type="active site" evidence="16">
    <location>
        <position position="166"/>
    </location>
</feature>
<dbReference type="eggNOG" id="COG0812">
    <property type="taxonomic scope" value="Bacteria"/>
</dbReference>
<feature type="active site" evidence="16">
    <location>
        <position position="287"/>
    </location>
</feature>
<evidence type="ECO:0000256" key="5">
    <source>
        <dbReference type="ARBA" id="ARBA00022490"/>
    </source>
</evidence>
<dbReference type="PROSITE" id="PS51387">
    <property type="entry name" value="FAD_PCMH"/>
    <property type="match status" value="1"/>
</dbReference>
<dbReference type="PANTHER" id="PTHR21071">
    <property type="entry name" value="UDP-N-ACETYLENOLPYRUVOYLGLUCOSAMINE REDUCTASE"/>
    <property type="match status" value="1"/>
</dbReference>
<dbReference type="InterPro" id="IPR036318">
    <property type="entry name" value="FAD-bd_PCMH-like_sf"/>
</dbReference>
<evidence type="ECO:0000256" key="10">
    <source>
        <dbReference type="ARBA" id="ARBA00022960"/>
    </source>
</evidence>
<dbReference type="Proteomes" id="UP000002715">
    <property type="component" value="Chromosome"/>
</dbReference>
<dbReference type="AlphaFoldDB" id="Q31DG3"/>
<reference evidence="19" key="1">
    <citation type="submission" date="2005-07" db="EMBL/GenBank/DDBJ databases">
        <title>Complete sequence of Prochlorococcus marinus str. MIT 9312.</title>
        <authorList>
            <consortium name="US DOE Joint Genome Institute"/>
            <person name="Copeland A."/>
            <person name="Lucas S."/>
            <person name="Lapidus A."/>
            <person name="Barry K."/>
            <person name="Detter J.C."/>
            <person name="Glavina T."/>
            <person name="Hammon N."/>
            <person name="Israni S."/>
            <person name="Pitluck S."/>
            <person name="Thiel J."/>
            <person name="Schmutz J."/>
            <person name="Larimer F."/>
            <person name="Land M."/>
            <person name="Kyrpides N."/>
            <person name="Lykidis A."/>
            <person name="Richardson P."/>
        </authorList>
    </citation>
    <scope>NUCLEOTIDE SEQUENCE [LARGE SCALE GENOMIC DNA]</scope>
    <source>
        <strain evidence="19">MIT 9312</strain>
    </source>
</reference>
<dbReference type="Gene3D" id="3.30.43.10">
    <property type="entry name" value="Uridine Diphospho-n-acetylenolpyruvylglucosamine Reductase, domain 2"/>
    <property type="match status" value="1"/>
</dbReference>
<evidence type="ECO:0000313" key="19">
    <source>
        <dbReference type="Proteomes" id="UP000002715"/>
    </source>
</evidence>
<organism evidence="18 19">
    <name type="scientific">Prochlorococcus marinus (strain MIT 9312)</name>
    <dbReference type="NCBI Taxonomy" id="74546"/>
    <lineage>
        <taxon>Bacteria</taxon>
        <taxon>Bacillati</taxon>
        <taxon>Cyanobacteriota</taxon>
        <taxon>Cyanophyceae</taxon>
        <taxon>Synechococcales</taxon>
        <taxon>Prochlorococcaceae</taxon>
        <taxon>Prochlorococcus</taxon>
    </lineage>
</organism>
<dbReference type="SUPFAM" id="SSF56194">
    <property type="entry name" value="Uridine diphospho-N-Acetylenolpyruvylglucosamine reductase, MurB, C-terminal domain"/>
    <property type="match status" value="1"/>
</dbReference>
<dbReference type="UniPathway" id="UPA00219"/>
<dbReference type="HOGENOM" id="CLU_035304_1_1_3"/>
<proteinExistence type="inferred from homology"/>
<dbReference type="InterPro" id="IPR016169">
    <property type="entry name" value="FAD-bd_PCMH_sub2"/>
</dbReference>
<comment type="pathway">
    <text evidence="4 16">Cell wall biogenesis; peptidoglycan biosynthesis.</text>
</comment>
<keyword evidence="10 16" id="KW-0133">Cell shape</keyword>
<dbReference type="EC" id="1.3.1.98" evidence="16"/>
<comment type="function">
    <text evidence="2 16">Cell wall formation.</text>
</comment>
<gene>
    <name evidence="16" type="primary">murB</name>
    <name evidence="18" type="ordered locus">PMT9312_0021</name>
</gene>
<keyword evidence="13 16" id="KW-0131">Cell cycle</keyword>
<dbReference type="Gene3D" id="3.30.465.10">
    <property type="match status" value="1"/>
</dbReference>
<keyword evidence="5 16" id="KW-0963">Cytoplasm</keyword>
<dbReference type="InterPro" id="IPR011601">
    <property type="entry name" value="MurB_C"/>
</dbReference>
<dbReference type="SUPFAM" id="SSF56176">
    <property type="entry name" value="FAD-binding/transporter-associated domain-like"/>
    <property type="match status" value="1"/>
</dbReference>
<evidence type="ECO:0000256" key="7">
    <source>
        <dbReference type="ARBA" id="ARBA00022630"/>
    </source>
</evidence>
<keyword evidence="11 16" id="KW-0573">Peptidoglycan synthesis</keyword>
<comment type="subcellular location">
    <subcellularLocation>
        <location evidence="3 16">Cytoplasm</location>
    </subcellularLocation>
</comment>
<evidence type="ECO:0000256" key="6">
    <source>
        <dbReference type="ARBA" id="ARBA00022618"/>
    </source>
</evidence>
<dbReference type="RefSeq" id="WP_011375586.1">
    <property type="nucleotide sequence ID" value="NC_007577.1"/>
</dbReference>
<dbReference type="HAMAP" id="MF_00037">
    <property type="entry name" value="MurB"/>
    <property type="match status" value="1"/>
</dbReference>
<dbReference type="InterPro" id="IPR003170">
    <property type="entry name" value="MurB"/>
</dbReference>
<dbReference type="PANTHER" id="PTHR21071:SF4">
    <property type="entry name" value="UDP-N-ACETYLENOLPYRUVOYLGLUCOSAMINE REDUCTASE"/>
    <property type="match status" value="1"/>
</dbReference>
<feature type="domain" description="FAD-binding PCMH-type" evidence="17">
    <location>
        <begin position="19"/>
        <end position="187"/>
    </location>
</feature>
<evidence type="ECO:0000256" key="8">
    <source>
        <dbReference type="ARBA" id="ARBA00022827"/>
    </source>
</evidence>